<feature type="region of interest" description="Disordered" evidence="1">
    <location>
        <begin position="493"/>
        <end position="514"/>
    </location>
</feature>
<feature type="domain" description="Lcl C-terminal" evidence="3">
    <location>
        <begin position="51"/>
        <end position="185"/>
    </location>
</feature>
<evidence type="ECO:0000256" key="2">
    <source>
        <dbReference type="SAM" id="Phobius"/>
    </source>
</evidence>
<feature type="compositionally biased region" description="Low complexity" evidence="1">
    <location>
        <begin position="387"/>
        <end position="401"/>
    </location>
</feature>
<feature type="compositionally biased region" description="Low complexity" evidence="1">
    <location>
        <begin position="423"/>
        <end position="438"/>
    </location>
</feature>
<name>A0A7S3NFM8_9STRA</name>
<protein>
    <recommendedName>
        <fullName evidence="3">Lcl C-terminal domain-containing protein</fullName>
    </recommendedName>
</protein>
<evidence type="ECO:0000313" key="4">
    <source>
        <dbReference type="EMBL" id="CAE0364559.1"/>
    </source>
</evidence>
<gene>
    <name evidence="4" type="ORF">ALAG00032_LOCUS5300</name>
</gene>
<dbReference type="AlphaFoldDB" id="A0A7S3NFM8"/>
<feature type="domain" description="Lcl C-terminal" evidence="3">
    <location>
        <begin position="201"/>
        <end position="311"/>
    </location>
</feature>
<dbReference type="Pfam" id="PF07603">
    <property type="entry name" value="Lcl_C"/>
    <property type="match status" value="2"/>
</dbReference>
<proteinExistence type="predicted"/>
<keyword evidence="2" id="KW-1133">Transmembrane helix</keyword>
<feature type="compositionally biased region" description="Polar residues" evidence="1">
    <location>
        <begin position="402"/>
        <end position="422"/>
    </location>
</feature>
<dbReference type="EMBL" id="HBIJ01007514">
    <property type="protein sequence ID" value="CAE0364559.1"/>
    <property type="molecule type" value="Transcribed_RNA"/>
</dbReference>
<dbReference type="PANTHER" id="PTHR35812:SF1">
    <property type="entry name" value="LIPOPROTEIN"/>
    <property type="match status" value="1"/>
</dbReference>
<sequence>MVLTRPLTDTGQTLCYDKLGSLTCPWSLQDYWGQDGNYLSTEMSYTDNGDGTVTDLVTGLTWTSTIQTVDSLSEGLSAASSLTTAGQNDWRVPTIYELYTLINFYGVTPQGMTSSARAEPYLSTDYFEFEYGISGTRVIDTQFLSSTEYVYKVMNRNDALFGVNFADGRIKGYPISKTYGVFFVRGDYGSTGEYTVVNNDIIEDSTTGLQWQKGDSGEGLDWPSALKYCNNLELGGFSDFRLPNAKELQSIVDYTRSPDTTSSPAIDPLFDATSFTNEAGDLDWYYYWTSTTHLDGNELGTWAVYVAFGRALGWFQNQFMDVHGAGCQRSDPKTGITPDPTDSIAPQGDIVRIYNMVRCVRGGDVEVTSGTDPDTRFGMSYTYLEEPTTSPPVTTLTTSPPFISSTTATPVSTNSPDISTTLAPTSASPPIISTSTPTNSHTDCTDCGSSSNSSSNNSNDVALIAVVSVVAVLCVGAGIMCFFRKMKLSHTQPSSSKTIATTEDEKLHPGANKL</sequence>
<organism evidence="4">
    <name type="scientific">Aureoumbra lagunensis</name>
    <dbReference type="NCBI Taxonomy" id="44058"/>
    <lineage>
        <taxon>Eukaryota</taxon>
        <taxon>Sar</taxon>
        <taxon>Stramenopiles</taxon>
        <taxon>Ochrophyta</taxon>
        <taxon>Pelagophyceae</taxon>
        <taxon>Pelagomonadales</taxon>
        <taxon>Aureoumbra</taxon>
    </lineage>
</organism>
<keyword evidence="2" id="KW-0812">Transmembrane</keyword>
<reference evidence="4" key="1">
    <citation type="submission" date="2021-01" db="EMBL/GenBank/DDBJ databases">
        <authorList>
            <person name="Corre E."/>
            <person name="Pelletier E."/>
            <person name="Niang G."/>
            <person name="Scheremetjew M."/>
            <person name="Finn R."/>
            <person name="Kale V."/>
            <person name="Holt S."/>
            <person name="Cochrane G."/>
            <person name="Meng A."/>
            <person name="Brown T."/>
            <person name="Cohen L."/>
        </authorList>
    </citation>
    <scope>NUCLEOTIDE SEQUENCE</scope>
    <source>
        <strain evidence="4">CCMP1510</strain>
    </source>
</reference>
<dbReference type="PANTHER" id="PTHR35812">
    <property type="entry name" value="LIPOPROTEIN"/>
    <property type="match status" value="1"/>
</dbReference>
<evidence type="ECO:0000259" key="3">
    <source>
        <dbReference type="Pfam" id="PF07603"/>
    </source>
</evidence>
<evidence type="ECO:0000256" key="1">
    <source>
        <dbReference type="SAM" id="MobiDB-lite"/>
    </source>
</evidence>
<feature type="region of interest" description="Disordered" evidence="1">
    <location>
        <begin position="387"/>
        <end position="456"/>
    </location>
</feature>
<feature type="transmembrane region" description="Helical" evidence="2">
    <location>
        <begin position="461"/>
        <end position="483"/>
    </location>
</feature>
<accession>A0A7S3NFM8</accession>
<dbReference type="InterPro" id="IPR011460">
    <property type="entry name" value="Lcl_C"/>
</dbReference>
<keyword evidence="2" id="KW-0472">Membrane</keyword>